<evidence type="ECO:0000256" key="4">
    <source>
        <dbReference type="ARBA" id="ARBA00023054"/>
    </source>
</evidence>
<sequence>MTNVLYLILRFLIHAQSSSLKITSLNLKNVIYFHFQLHSWQPGIKNPYRGLVVWQVPESLDITVTLFKEPTAEEFEDKDWTFVIENESKGRRKILASADVNMKKYASVTPAQYDITLKLKPLSVKVVEATLKINLSCVFLKEGKATDEDMQSLASLMSMKQSDIGNLEDFSDDEGEERRFSHGSMHATSVSGESPGYSQMHLIISGRGGQGPMFFARNIQPKSRGSSELMTSPGLVTSTQSLLEWCQEVTQSYHGVKITNFSTSWRNGLGFCAILHHFHPEMINYETLDPYDIKQNNKKAFDGFAELGISRLMEPSDMVMLAVPDRLIVMTYLSQIRTHFTGQELSVLHIEKDSSDSSYAVGSCAAPEDPEAAVRYCTQRLQEEGISIETNGTAMDKDSKSEVVPPPRQKRQQGVGGTQSPVAPPRTHILSKSTFSHVKDADLVKKRRSQRRSSSVDEGESSAQQPLSGHQWSCFQLDTMKYVLNQMEALEAEQNHIDNRAGVVERKLRQLMETGNKEVRLIQEWFTLVNKKNALIRRQDHLQLLEEQDLETRFELLKKELRDIMATEEWQKTPDHKHREQLLLQELVSLVNQRDELVQNMDAKERGALEEDERLERGLEQRRRKYSKQQKDKCVMQ</sequence>
<reference evidence="10" key="2">
    <citation type="submission" date="2025-09" db="UniProtKB">
        <authorList>
            <consortium name="Ensembl"/>
        </authorList>
    </citation>
    <scope>IDENTIFICATION</scope>
</reference>
<keyword evidence="6" id="KW-0732">Signal</keyword>
<dbReference type="Proteomes" id="UP000261520">
    <property type="component" value="Unplaced"/>
</dbReference>
<dbReference type="InterPro" id="IPR001715">
    <property type="entry name" value="CH_dom"/>
</dbReference>
<dbReference type="Ensembl" id="ENSPMGT00000018729.1">
    <property type="protein sequence ID" value="ENSPMGP00000017549.1"/>
    <property type="gene ID" value="ENSPMGG00000013823.1"/>
</dbReference>
<proteinExistence type="predicted"/>
<keyword evidence="3" id="KW-0967">Endosome</keyword>
<accession>A0A3B4ALS5</accession>
<evidence type="ECO:0000256" key="3">
    <source>
        <dbReference type="ARBA" id="ARBA00022753"/>
    </source>
</evidence>
<feature type="domain" description="BMERB" evidence="9">
    <location>
        <begin position="459"/>
        <end position="617"/>
    </location>
</feature>
<dbReference type="SUPFAM" id="SSF47576">
    <property type="entry name" value="Calponin-homology domain, CH-domain"/>
    <property type="match status" value="1"/>
</dbReference>
<feature type="region of interest" description="Disordered" evidence="5">
    <location>
        <begin position="387"/>
        <end position="469"/>
    </location>
</feature>
<dbReference type="SMART" id="SM00033">
    <property type="entry name" value="CH"/>
    <property type="match status" value="1"/>
</dbReference>
<evidence type="ECO:0008006" key="12">
    <source>
        <dbReference type="Google" id="ProtNLM"/>
    </source>
</evidence>
<feature type="region of interest" description="Disordered" evidence="5">
    <location>
        <begin position="602"/>
        <end position="637"/>
    </location>
</feature>
<dbReference type="AlphaFoldDB" id="A0A3B4ALS5"/>
<organism evidence="10 11">
    <name type="scientific">Periophthalmus magnuspinnatus</name>
    <dbReference type="NCBI Taxonomy" id="409849"/>
    <lineage>
        <taxon>Eukaryota</taxon>
        <taxon>Metazoa</taxon>
        <taxon>Chordata</taxon>
        <taxon>Craniata</taxon>
        <taxon>Vertebrata</taxon>
        <taxon>Euteleostomi</taxon>
        <taxon>Actinopterygii</taxon>
        <taxon>Neopterygii</taxon>
        <taxon>Teleostei</taxon>
        <taxon>Neoteleostei</taxon>
        <taxon>Acanthomorphata</taxon>
        <taxon>Gobiaria</taxon>
        <taxon>Gobiiformes</taxon>
        <taxon>Gobioidei</taxon>
        <taxon>Gobiidae</taxon>
        <taxon>Oxudercinae</taxon>
        <taxon>Periophthalmus</taxon>
    </lineage>
</organism>
<evidence type="ECO:0000259" key="8">
    <source>
        <dbReference type="PROSITE" id="PS51840"/>
    </source>
</evidence>
<reference evidence="10" key="1">
    <citation type="submission" date="2025-08" db="UniProtKB">
        <authorList>
            <consortium name="Ensembl"/>
        </authorList>
    </citation>
    <scope>IDENTIFICATION</scope>
</reference>
<evidence type="ECO:0000256" key="2">
    <source>
        <dbReference type="ARBA" id="ARBA00022553"/>
    </source>
</evidence>
<dbReference type="Pfam" id="PF10358">
    <property type="entry name" value="NT-C2"/>
    <property type="match status" value="1"/>
</dbReference>
<name>A0A3B4ALS5_9GOBI</name>
<feature type="chain" id="PRO_5017259312" description="EH domain binding protein 1 like 1" evidence="6">
    <location>
        <begin position="20"/>
        <end position="637"/>
    </location>
</feature>
<evidence type="ECO:0000256" key="1">
    <source>
        <dbReference type="ARBA" id="ARBA00004177"/>
    </source>
</evidence>
<feature type="domain" description="Calponin-homology (CH)" evidence="7">
    <location>
        <begin position="236"/>
        <end position="341"/>
    </location>
</feature>
<dbReference type="Pfam" id="PF00307">
    <property type="entry name" value="CH"/>
    <property type="match status" value="1"/>
</dbReference>
<evidence type="ECO:0000256" key="5">
    <source>
        <dbReference type="SAM" id="MobiDB-lite"/>
    </source>
</evidence>
<protein>
    <recommendedName>
        <fullName evidence="12">EH domain binding protein 1 like 1</fullName>
    </recommendedName>
</protein>
<feature type="compositionally biased region" description="Basic and acidic residues" evidence="5">
    <location>
        <begin position="602"/>
        <end position="621"/>
    </location>
</feature>
<keyword evidence="2" id="KW-0597">Phosphoprotein</keyword>
<comment type="subcellular location">
    <subcellularLocation>
        <location evidence="1">Endosome</location>
    </subcellularLocation>
</comment>
<evidence type="ECO:0000313" key="11">
    <source>
        <dbReference type="Proteomes" id="UP000261520"/>
    </source>
</evidence>
<dbReference type="FunFam" id="1.10.418.10:FF:000023">
    <property type="entry name" value="EH domain-binding protein 1 isoform X1"/>
    <property type="match status" value="1"/>
</dbReference>
<feature type="domain" description="C2 NT-type" evidence="8">
    <location>
        <begin position="1"/>
        <end position="139"/>
    </location>
</feature>
<dbReference type="PROSITE" id="PS50021">
    <property type="entry name" value="CH"/>
    <property type="match status" value="1"/>
</dbReference>
<feature type="signal peptide" evidence="6">
    <location>
        <begin position="1"/>
        <end position="19"/>
    </location>
</feature>
<dbReference type="PROSITE" id="PS51840">
    <property type="entry name" value="C2_NT"/>
    <property type="match status" value="1"/>
</dbReference>
<evidence type="ECO:0000259" key="9">
    <source>
        <dbReference type="PROSITE" id="PS51848"/>
    </source>
</evidence>
<dbReference type="InterPro" id="IPR036872">
    <property type="entry name" value="CH_dom_sf"/>
</dbReference>
<dbReference type="Gene3D" id="1.10.418.10">
    <property type="entry name" value="Calponin-like domain"/>
    <property type="match status" value="1"/>
</dbReference>
<dbReference type="SMART" id="SM01203">
    <property type="entry name" value="DUF3585"/>
    <property type="match status" value="1"/>
</dbReference>
<dbReference type="PROSITE" id="PS51848">
    <property type="entry name" value="BMERB"/>
    <property type="match status" value="1"/>
</dbReference>
<dbReference type="PANTHER" id="PTHR23167">
    <property type="entry name" value="CALPONIN HOMOLOGY DOMAIN-CONTAINING PROTEIN DDB_G0272472-RELATED"/>
    <property type="match status" value="1"/>
</dbReference>
<dbReference type="Pfam" id="PF12130">
    <property type="entry name" value="bMERB_dom"/>
    <property type="match status" value="1"/>
</dbReference>
<dbReference type="InterPro" id="IPR050540">
    <property type="entry name" value="F-actin_Monoox_Mical"/>
</dbReference>
<dbReference type="InterPro" id="IPR019448">
    <property type="entry name" value="NT-C2"/>
</dbReference>
<evidence type="ECO:0000256" key="6">
    <source>
        <dbReference type="SAM" id="SignalP"/>
    </source>
</evidence>
<keyword evidence="4" id="KW-0175">Coiled coil</keyword>
<keyword evidence="11" id="KW-1185">Reference proteome</keyword>
<dbReference type="PANTHER" id="PTHR23167:SF91">
    <property type="entry name" value="EH DOMAIN-BINDING PROTEIN 1-LIKE PROTEIN 1"/>
    <property type="match status" value="1"/>
</dbReference>
<dbReference type="GO" id="GO:0005768">
    <property type="term" value="C:endosome"/>
    <property type="evidence" value="ECO:0007669"/>
    <property type="project" value="UniProtKB-SubCell"/>
</dbReference>
<evidence type="ECO:0000313" key="10">
    <source>
        <dbReference type="Ensembl" id="ENSPMGP00000017549.1"/>
    </source>
</evidence>
<dbReference type="InterPro" id="IPR022735">
    <property type="entry name" value="bMERB_dom"/>
</dbReference>
<evidence type="ECO:0000259" key="7">
    <source>
        <dbReference type="PROSITE" id="PS50021"/>
    </source>
</evidence>